<dbReference type="Proteomes" id="UP000830835">
    <property type="component" value="Unassembled WGS sequence"/>
</dbReference>
<dbReference type="EMBL" id="JAFIRA010000013">
    <property type="protein sequence ID" value="MCJ2542663.1"/>
    <property type="molecule type" value="Genomic_DNA"/>
</dbReference>
<evidence type="ECO:0008006" key="6">
    <source>
        <dbReference type="Google" id="ProtNLM"/>
    </source>
</evidence>
<proteinExistence type="predicted"/>
<comment type="caution">
    <text evidence="4">The sequence shown here is derived from an EMBL/GenBank/DDBJ whole genome shotgun (WGS) entry which is preliminary data.</text>
</comment>
<evidence type="ECO:0000256" key="1">
    <source>
        <dbReference type="SAM" id="Coils"/>
    </source>
</evidence>
<dbReference type="InterPro" id="IPR040377">
    <property type="entry name" value="Ssl2009-like"/>
</dbReference>
<evidence type="ECO:0000313" key="5">
    <source>
        <dbReference type="Proteomes" id="UP000830835"/>
    </source>
</evidence>
<feature type="coiled-coil region" evidence="1">
    <location>
        <begin position="83"/>
        <end position="110"/>
    </location>
</feature>
<feature type="transmembrane region" description="Helical" evidence="3">
    <location>
        <begin position="12"/>
        <end position="31"/>
    </location>
</feature>
<keyword evidence="3" id="KW-0472">Membrane</keyword>
<evidence type="ECO:0000256" key="2">
    <source>
        <dbReference type="SAM" id="MobiDB-lite"/>
    </source>
</evidence>
<evidence type="ECO:0000256" key="3">
    <source>
        <dbReference type="SAM" id="Phobius"/>
    </source>
</evidence>
<name>A0ABT0CA57_THEVL</name>
<sequence>MADQQGDFIAGVVTGAVLGGILGGVIGFVLAPKIGKGSAEGQRRDPERLNGSSTIPMTTGRPRIGASSTSAIPNDWNAWETEAERIAQARRTLEAKIAELNEAIQATRAQLLVKDVPSASQEKRGE</sequence>
<keyword evidence="3" id="KW-1133">Transmembrane helix</keyword>
<dbReference type="RefSeq" id="WP_244349935.1">
    <property type="nucleotide sequence ID" value="NZ_JAFIRA010000013.1"/>
</dbReference>
<keyword evidence="5" id="KW-1185">Reference proteome</keyword>
<evidence type="ECO:0000313" key="4">
    <source>
        <dbReference type="EMBL" id="MCJ2542663.1"/>
    </source>
</evidence>
<accession>A0ABT0CA57</accession>
<keyword evidence="1" id="KW-0175">Coiled coil</keyword>
<reference evidence="4" key="1">
    <citation type="submission" date="2021-02" db="EMBL/GenBank/DDBJ databases">
        <title>The CRISPR/cas machinery reduction and long-range gene transfer in the hot spring cyanobacterium Synechococcus.</title>
        <authorList>
            <person name="Dvorak P."/>
            <person name="Jahodarova E."/>
            <person name="Hasler P."/>
            <person name="Poulickova A."/>
        </authorList>
    </citation>
    <scope>NUCLEOTIDE SEQUENCE</scope>
    <source>
        <strain evidence="4">Rupite</strain>
    </source>
</reference>
<feature type="region of interest" description="Disordered" evidence="2">
    <location>
        <begin position="36"/>
        <end position="75"/>
    </location>
</feature>
<dbReference type="PANTHER" id="PTHR34048:SF3">
    <property type="entry name" value="LOW-DENSITY RECEPTOR-LIKE PROTEIN"/>
    <property type="match status" value="1"/>
</dbReference>
<protein>
    <recommendedName>
        <fullName evidence="6">Gas vesicle protein</fullName>
    </recommendedName>
</protein>
<organism evidence="4 5">
    <name type="scientific">Thermostichus vulcanus str. 'Rupite'</name>
    <dbReference type="NCBI Taxonomy" id="2813851"/>
    <lineage>
        <taxon>Bacteria</taxon>
        <taxon>Bacillati</taxon>
        <taxon>Cyanobacteriota</taxon>
        <taxon>Cyanophyceae</taxon>
        <taxon>Thermostichales</taxon>
        <taxon>Thermostichaceae</taxon>
        <taxon>Thermostichus</taxon>
    </lineage>
</organism>
<gene>
    <name evidence="4" type="ORF">JX360_07040</name>
</gene>
<dbReference type="PANTHER" id="PTHR34048">
    <property type="entry name" value="LOW-DENSITY RECEPTOR-LIKE PROTEIN"/>
    <property type="match status" value="1"/>
</dbReference>
<keyword evidence="3" id="KW-0812">Transmembrane</keyword>